<evidence type="ECO:0000313" key="4">
    <source>
        <dbReference type="EMBL" id="MDE5412078.1"/>
    </source>
</evidence>
<keyword evidence="2 4" id="KW-0012">Acyltransferase</keyword>
<protein>
    <submittedName>
        <fullName evidence="4">Lysophospholipid acyltransferase family protein</fullName>
    </submittedName>
</protein>
<dbReference type="PANTHER" id="PTHR10434">
    <property type="entry name" value="1-ACYL-SN-GLYCEROL-3-PHOSPHATE ACYLTRANSFERASE"/>
    <property type="match status" value="1"/>
</dbReference>
<dbReference type="RefSeq" id="WP_275116699.1">
    <property type="nucleotide sequence ID" value="NZ_JAOTPO010000001.1"/>
</dbReference>
<sequence length="238" mass="27525">MIEARKSPAFEALFYQYNKKLLKKSFSQIMLRNDSDINPAKPTLFLLNHSSWWDGLISFHLAKTLFSIDSYAMMEEKGLVTFPFFKRLGAFSIHLQSVKEIVSSLRHAEQLLLQNKGIWMFPQGKEEHLEKRPLSFKNGAAYLIEKVPAVQVVPITYYYTFSGQQLPNLYIHAGKELVFSGKRNSRKQLTTLLEAIVTKQLDQQRHDVIHHLTNQYNVLLTGKRPVSELFKALKNGKR</sequence>
<dbReference type="EMBL" id="JAOTPO010000001">
    <property type="protein sequence ID" value="MDE5412078.1"/>
    <property type="molecule type" value="Genomic_DNA"/>
</dbReference>
<name>A0ABT5VC75_9BACI</name>
<feature type="domain" description="Phospholipid/glycerol acyltransferase" evidence="3">
    <location>
        <begin position="43"/>
        <end position="160"/>
    </location>
</feature>
<keyword evidence="5" id="KW-1185">Reference proteome</keyword>
<gene>
    <name evidence="4" type="ORF">N7Z68_01595</name>
</gene>
<accession>A0ABT5VC75</accession>
<keyword evidence="1" id="KW-0808">Transferase</keyword>
<dbReference type="Pfam" id="PF01553">
    <property type="entry name" value="Acyltransferase"/>
    <property type="match status" value="1"/>
</dbReference>
<dbReference type="InterPro" id="IPR002123">
    <property type="entry name" value="Plipid/glycerol_acylTrfase"/>
</dbReference>
<dbReference type="CDD" id="cd06551">
    <property type="entry name" value="LPLAT"/>
    <property type="match status" value="1"/>
</dbReference>
<evidence type="ECO:0000313" key="5">
    <source>
        <dbReference type="Proteomes" id="UP001148125"/>
    </source>
</evidence>
<dbReference type="SUPFAM" id="SSF69593">
    <property type="entry name" value="Glycerol-3-phosphate (1)-acyltransferase"/>
    <property type="match status" value="1"/>
</dbReference>
<reference evidence="4" key="1">
    <citation type="submission" date="2024-05" db="EMBL/GenBank/DDBJ databases">
        <title>Alkalihalobacillus sp. strain MEB203 novel alkaliphilic bacterium from Lonar Lake, India.</title>
        <authorList>
            <person name="Joshi A."/>
            <person name="Thite S."/>
            <person name="Mengade P."/>
        </authorList>
    </citation>
    <scope>NUCLEOTIDE SEQUENCE</scope>
    <source>
        <strain evidence="4">MEB 203</strain>
    </source>
</reference>
<dbReference type="Proteomes" id="UP001148125">
    <property type="component" value="Unassembled WGS sequence"/>
</dbReference>
<comment type="caution">
    <text evidence="4">The sequence shown here is derived from an EMBL/GenBank/DDBJ whole genome shotgun (WGS) entry which is preliminary data.</text>
</comment>
<dbReference type="PANTHER" id="PTHR10434:SF11">
    <property type="entry name" value="1-ACYL-SN-GLYCEROL-3-PHOSPHATE ACYLTRANSFERASE"/>
    <property type="match status" value="1"/>
</dbReference>
<organism evidence="4 5">
    <name type="scientific">Alkalihalobacterium chitinilyticum</name>
    <dbReference type="NCBI Taxonomy" id="2980103"/>
    <lineage>
        <taxon>Bacteria</taxon>
        <taxon>Bacillati</taxon>
        <taxon>Bacillota</taxon>
        <taxon>Bacilli</taxon>
        <taxon>Bacillales</taxon>
        <taxon>Bacillaceae</taxon>
        <taxon>Alkalihalobacterium</taxon>
    </lineage>
</organism>
<dbReference type="GO" id="GO:0016746">
    <property type="term" value="F:acyltransferase activity"/>
    <property type="evidence" value="ECO:0007669"/>
    <property type="project" value="UniProtKB-KW"/>
</dbReference>
<evidence type="ECO:0000256" key="1">
    <source>
        <dbReference type="ARBA" id="ARBA00022679"/>
    </source>
</evidence>
<evidence type="ECO:0000256" key="2">
    <source>
        <dbReference type="ARBA" id="ARBA00023315"/>
    </source>
</evidence>
<proteinExistence type="predicted"/>
<evidence type="ECO:0000259" key="3">
    <source>
        <dbReference type="SMART" id="SM00563"/>
    </source>
</evidence>
<dbReference type="SMART" id="SM00563">
    <property type="entry name" value="PlsC"/>
    <property type="match status" value="1"/>
</dbReference>